<evidence type="ECO:0000256" key="1">
    <source>
        <dbReference type="SAM" id="Phobius"/>
    </source>
</evidence>
<keyword evidence="1" id="KW-0812">Transmembrane</keyword>
<evidence type="ECO:0008006" key="4">
    <source>
        <dbReference type="Google" id="ProtNLM"/>
    </source>
</evidence>
<reference evidence="3" key="1">
    <citation type="submission" date="2009-10" db="EMBL/GenBank/DDBJ databases">
        <title>The complete chromosome of Gordonia bronchialis DSM 43247.</title>
        <authorList>
            <consortium name="US DOE Joint Genome Institute (JGI-PGF)"/>
            <person name="Lucas S."/>
            <person name="Copeland A."/>
            <person name="Lapidus A."/>
            <person name="Glavina del Rio T."/>
            <person name="Dalin E."/>
            <person name="Tice H."/>
            <person name="Bruce D."/>
            <person name="Goodwin L."/>
            <person name="Pitluck S."/>
            <person name="Kyrpides N."/>
            <person name="Mavromatis K."/>
            <person name="Ivanova N."/>
            <person name="Ovchinnikova G."/>
            <person name="Saunders E."/>
            <person name="Brettin T."/>
            <person name="Detter J.C."/>
            <person name="Han C."/>
            <person name="Larimer F."/>
            <person name="Land M."/>
            <person name="Hauser L."/>
            <person name="Markowitz V."/>
            <person name="Cheng J.-F."/>
            <person name="Hugenholtz P."/>
            <person name="Woyke T."/>
            <person name="Wu D."/>
            <person name="Jando M."/>
            <person name="Schneider S."/>
            <person name="Goeker M."/>
            <person name="Klenk H.-P."/>
            <person name="Eisen J.A."/>
        </authorList>
    </citation>
    <scope>NUCLEOTIDE SEQUENCE [LARGE SCALE GENOMIC DNA]</scope>
    <source>
        <strain evidence="3">ATCC 25592 / DSM 43247 / BCRC 13721 / JCM 3198 / KCTC 3076 / NBRC 16047 / NCTC 10667</strain>
    </source>
</reference>
<feature type="transmembrane region" description="Helical" evidence="1">
    <location>
        <begin position="73"/>
        <end position="93"/>
    </location>
</feature>
<gene>
    <name evidence="2" type="ordered locus">Gbro_2553</name>
</gene>
<evidence type="ECO:0000313" key="2">
    <source>
        <dbReference type="EMBL" id="ACY21793.1"/>
    </source>
</evidence>
<dbReference type="eggNOG" id="ENOG5032A6J">
    <property type="taxonomic scope" value="Bacteria"/>
</dbReference>
<keyword evidence="1" id="KW-1133">Transmembrane helix</keyword>
<keyword evidence="3" id="KW-1185">Reference proteome</keyword>
<accession>D0LER9</accession>
<feature type="transmembrane region" description="Helical" evidence="1">
    <location>
        <begin position="113"/>
        <end position="138"/>
    </location>
</feature>
<dbReference type="EMBL" id="CP001802">
    <property type="protein sequence ID" value="ACY21793.1"/>
    <property type="molecule type" value="Genomic_DNA"/>
</dbReference>
<protein>
    <recommendedName>
        <fullName evidence="4">DoxX family protein</fullName>
    </recommendedName>
</protein>
<feature type="transmembrane region" description="Helical" evidence="1">
    <location>
        <begin position="15"/>
        <end position="32"/>
    </location>
</feature>
<dbReference type="Proteomes" id="UP000001219">
    <property type="component" value="Chromosome"/>
</dbReference>
<dbReference type="KEGG" id="gbr:Gbro_2553"/>
<dbReference type="RefSeq" id="WP_012834348.1">
    <property type="nucleotide sequence ID" value="NC_013441.1"/>
</dbReference>
<keyword evidence="1" id="KW-0472">Membrane</keyword>
<proteinExistence type="predicted"/>
<dbReference type="AlphaFoldDB" id="D0LER9"/>
<dbReference type="HOGENOM" id="CLU_1862938_0_0_11"/>
<evidence type="ECO:0000313" key="3">
    <source>
        <dbReference type="Proteomes" id="UP000001219"/>
    </source>
</evidence>
<name>D0LER9_GORB4</name>
<sequence>MDHHTRRGRRDIERVFRWTTVAFAVALLLHGADHLRRGMDVVPHAVMIGGNIQLLFAAITVVLVFTGRRAAPYFAVGVGLLSAIGFTAVHLLPHWGFFSDSFVNAPAWARVTWFSWLTAIIEIAADLALAIVGSAVLVSRRRKADAPTGSARIA</sequence>
<organism evidence="2 3">
    <name type="scientific">Gordonia bronchialis (strain ATCC 25592 / DSM 43247 / BCRC 13721 / JCM 3198 / KCTC 3076 / NBRC 16047 / NCTC 10667)</name>
    <name type="common">Rhodococcus bronchialis</name>
    <dbReference type="NCBI Taxonomy" id="526226"/>
    <lineage>
        <taxon>Bacteria</taxon>
        <taxon>Bacillati</taxon>
        <taxon>Actinomycetota</taxon>
        <taxon>Actinomycetes</taxon>
        <taxon>Mycobacteriales</taxon>
        <taxon>Gordoniaceae</taxon>
        <taxon>Gordonia</taxon>
    </lineage>
</organism>
<feature type="transmembrane region" description="Helical" evidence="1">
    <location>
        <begin position="44"/>
        <end position="66"/>
    </location>
</feature>
<reference evidence="2 3" key="2">
    <citation type="journal article" date="2010" name="Stand. Genomic Sci.">
        <title>Complete genome sequence of Gordonia bronchialis type strain (3410).</title>
        <authorList>
            <person name="Ivanova N."/>
            <person name="Sikorski J."/>
            <person name="Jando M."/>
            <person name="Lapidus A."/>
            <person name="Nolan M."/>
            <person name="Lucas S."/>
            <person name="Del Rio T.G."/>
            <person name="Tice H."/>
            <person name="Copeland A."/>
            <person name="Cheng J.F."/>
            <person name="Chen F."/>
            <person name="Bruce D."/>
            <person name="Goodwin L."/>
            <person name="Pitluck S."/>
            <person name="Mavromatis K."/>
            <person name="Ovchinnikova G."/>
            <person name="Pati A."/>
            <person name="Chen A."/>
            <person name="Palaniappan K."/>
            <person name="Land M."/>
            <person name="Hauser L."/>
            <person name="Chang Y.J."/>
            <person name="Jeffries C.D."/>
            <person name="Chain P."/>
            <person name="Saunders E."/>
            <person name="Han C."/>
            <person name="Detter J.C."/>
            <person name="Brettin T."/>
            <person name="Rohde M."/>
            <person name="Goker M."/>
            <person name="Bristow J."/>
            <person name="Eisen J.A."/>
            <person name="Markowitz V."/>
            <person name="Hugenholtz P."/>
            <person name="Klenk H.P."/>
            <person name="Kyrpides N.C."/>
        </authorList>
    </citation>
    <scope>NUCLEOTIDE SEQUENCE [LARGE SCALE GENOMIC DNA]</scope>
    <source>
        <strain evidence="3">ATCC 25592 / DSM 43247 / BCRC 13721 / JCM 3198 / KCTC 3076 / NBRC 16047 / NCTC 10667</strain>
    </source>
</reference>